<proteinExistence type="predicted"/>
<dbReference type="AlphaFoldDB" id="A0A172Q9L4"/>
<keyword evidence="1" id="KW-0472">Membrane</keyword>
<organism evidence="2 3">
    <name type="scientific">Streptococcus pantholopis</name>
    <dbReference type="NCBI Taxonomy" id="1811193"/>
    <lineage>
        <taxon>Bacteria</taxon>
        <taxon>Bacillati</taxon>
        <taxon>Bacillota</taxon>
        <taxon>Bacilli</taxon>
        <taxon>Lactobacillales</taxon>
        <taxon>Streptococcaceae</taxon>
        <taxon>Streptococcus</taxon>
    </lineage>
</organism>
<reference evidence="3" key="2">
    <citation type="submission" date="2016-03" db="EMBL/GenBank/DDBJ databases">
        <title>Streptococcus antelopensis sp. nov., isolated from the feces of the Tibetan antelope (Pantholops hodgsonii) in Hoh Xil National Nature Reserve, Qinghai, China.</title>
        <authorList>
            <person name="Bai X."/>
        </authorList>
    </citation>
    <scope>NUCLEOTIDE SEQUENCE [LARGE SCALE GENOMIC DNA]</scope>
    <source>
        <strain evidence="3">TA 26</strain>
    </source>
</reference>
<dbReference type="InterPro" id="IPR048136">
    <property type="entry name" value="STM3941-like"/>
</dbReference>
<reference evidence="2 3" key="1">
    <citation type="journal article" date="2016" name="Int. J. Syst. Evol. Microbiol.">
        <title>Streptococcuspantholopis sp. nov., isolated from faeces of the Tibetan antelope (Pantholops hodgsonii).</title>
        <authorList>
            <person name="Bai X."/>
            <person name="Xiong Y."/>
            <person name="Lu S."/>
            <person name="Jin D."/>
            <person name="Lai X."/>
            <person name="Yang J."/>
            <person name="Niu L."/>
            <person name="Hu S."/>
            <person name="Meng X."/>
            <person name="Pu J."/>
            <person name="Ye C."/>
            <person name="Xu J."/>
        </authorList>
    </citation>
    <scope>NUCLEOTIDE SEQUENCE [LARGE SCALE GENOMIC DNA]</scope>
    <source>
        <strain evidence="2 3">TA 26</strain>
    </source>
</reference>
<dbReference type="EMBL" id="CP014699">
    <property type="protein sequence ID" value="AND80141.1"/>
    <property type="molecule type" value="Genomic_DNA"/>
</dbReference>
<gene>
    <name evidence="2" type="ORF">A0O21_09075</name>
</gene>
<evidence type="ECO:0000256" key="1">
    <source>
        <dbReference type="SAM" id="Phobius"/>
    </source>
</evidence>
<dbReference type="Proteomes" id="UP000077317">
    <property type="component" value="Chromosome"/>
</dbReference>
<feature type="transmembrane region" description="Helical" evidence="1">
    <location>
        <begin position="15"/>
        <end position="34"/>
    </location>
</feature>
<feature type="transmembrane region" description="Helical" evidence="1">
    <location>
        <begin position="46"/>
        <end position="71"/>
    </location>
</feature>
<dbReference type="NCBIfam" id="NF041635">
    <property type="entry name" value="STM3941_fam"/>
    <property type="match status" value="1"/>
</dbReference>
<protein>
    <submittedName>
        <fullName evidence="2">Uncharacterized protein</fullName>
    </submittedName>
</protein>
<keyword evidence="3" id="KW-1185">Reference proteome</keyword>
<sequence>MTDSITIYPQKGKTVLYLLASLLLMAAGLFIFVYTEHFQNLAFVRIFLFGSSLLIRIIGGLGFLFFGAAVFKQSKFLLSSKPLLLVNQEGISDYSSPSALGLIPWEDIADVQLTDFSNQQFLSLVLKDEEPYLAKMNWMKKRLAKANQALVSSKADAAAPLIFISLSISKDDPEAIFRQVKDIYANYR</sequence>
<keyword evidence="1" id="KW-0812">Transmembrane</keyword>
<evidence type="ECO:0000313" key="2">
    <source>
        <dbReference type="EMBL" id="AND80141.1"/>
    </source>
</evidence>
<name>A0A172Q9L4_9STRE</name>
<evidence type="ECO:0000313" key="3">
    <source>
        <dbReference type="Proteomes" id="UP000077317"/>
    </source>
</evidence>
<dbReference type="RefSeq" id="WP_067064468.1">
    <property type="nucleotide sequence ID" value="NZ_CP014699.1"/>
</dbReference>
<accession>A0A172Q9L4</accession>
<dbReference type="KEGG" id="spat:A0O21_09075"/>
<dbReference type="OrthoDB" id="4764283at2"/>
<keyword evidence="1" id="KW-1133">Transmembrane helix</keyword>